<reference evidence="2 3" key="1">
    <citation type="submission" date="2016-12" db="EMBL/GenBank/DDBJ databases">
        <title>Genomic comparison of strains in the 'Actinomyces naeslundii' group.</title>
        <authorList>
            <person name="Mughal S.R."/>
            <person name="Do T."/>
            <person name="Gilbert S.C."/>
            <person name="Witherden E.A."/>
            <person name="Didelot X."/>
            <person name="Beighton D."/>
        </authorList>
    </citation>
    <scope>NUCLEOTIDE SEQUENCE [LARGE SCALE GENOMIC DNA]</scope>
    <source>
        <strain evidence="2 3">R21091</strain>
    </source>
</reference>
<dbReference type="EMBL" id="MSKK01000008">
    <property type="protein sequence ID" value="OLO48168.1"/>
    <property type="molecule type" value="Genomic_DNA"/>
</dbReference>
<evidence type="ECO:0000313" key="2">
    <source>
        <dbReference type="EMBL" id="OLO48168.1"/>
    </source>
</evidence>
<dbReference type="SUPFAM" id="SSF110849">
    <property type="entry name" value="ParB/Sulfiredoxin"/>
    <property type="match status" value="1"/>
</dbReference>
<gene>
    <name evidence="2" type="ORF">BKH31_02770</name>
</gene>
<dbReference type="InterPro" id="IPR036086">
    <property type="entry name" value="ParB/Sulfiredoxin_sf"/>
</dbReference>
<dbReference type="OrthoDB" id="4828114at2"/>
<sequence length="495" mass="54873">MAPTEQTIAVSTLWLDPINPRFPDGVADQTEAIAAMLANSKSEREIVALARSIIEEGGLDPTQMIAVANEDGRKVVIEGNRRVTALKLLNKPSLAPSDAMRTRIEKLLRNARPAPTRVKAVVYDDRSEFATFQRLRHTGENSGAGLKPWRSNEIARFTERQTGTSQIHTALLAWCEREYAADSQMLALIKRIRSERLTTLKRVLMKDVRPNLGLIFKGGKLTVEYSASQLRPFLYQLLTDILDGKTEQNQPWSRATRQDVKTYVQETHKSLLPDPAHKDPAAASAAPTPVDHPGKDTAEQSKTPSSNQEPTSTEADIPQAENLGPVPVNTSTNDRVVDRLFPGLDFDQFGARVNAIGKQSQKISINANAEVCGVLCRVVVDLACTEFLARHNKTVDDDKVWKRVVTSLKVLDPNVTDPKKCQRRDLHETWKASDRGTQGLAVQRMNDFVHSILLRNAPSEVRHLNALFTPVLVAMERNLRQASQPVATGNQNGQA</sequence>
<feature type="region of interest" description="Disordered" evidence="1">
    <location>
        <begin position="270"/>
        <end position="333"/>
    </location>
</feature>
<dbReference type="RefSeq" id="WP_075410966.1">
    <property type="nucleotide sequence ID" value="NZ_MSKK01000008.1"/>
</dbReference>
<comment type="caution">
    <text evidence="2">The sequence shown here is derived from an EMBL/GenBank/DDBJ whole genome shotgun (WGS) entry which is preliminary data.</text>
</comment>
<dbReference type="Proteomes" id="UP000186471">
    <property type="component" value="Unassembled WGS sequence"/>
</dbReference>
<dbReference type="CDD" id="cd16387">
    <property type="entry name" value="ParB_N_Srx"/>
    <property type="match status" value="1"/>
</dbReference>
<name>A0A1Q8VJA2_9ACTO</name>
<feature type="compositionally biased region" description="Polar residues" evidence="1">
    <location>
        <begin position="300"/>
        <end position="314"/>
    </location>
</feature>
<evidence type="ECO:0000313" key="3">
    <source>
        <dbReference type="Proteomes" id="UP000186471"/>
    </source>
</evidence>
<dbReference type="AlphaFoldDB" id="A0A1Q8VJA2"/>
<protein>
    <submittedName>
        <fullName evidence="2">Uncharacterized protein</fullName>
    </submittedName>
</protein>
<evidence type="ECO:0000256" key="1">
    <source>
        <dbReference type="SAM" id="MobiDB-lite"/>
    </source>
</evidence>
<organism evidence="2 3">
    <name type="scientific">Actinomyces oris</name>
    <dbReference type="NCBI Taxonomy" id="544580"/>
    <lineage>
        <taxon>Bacteria</taxon>
        <taxon>Bacillati</taxon>
        <taxon>Actinomycetota</taxon>
        <taxon>Actinomycetes</taxon>
        <taxon>Actinomycetales</taxon>
        <taxon>Actinomycetaceae</taxon>
        <taxon>Actinomyces</taxon>
    </lineage>
</organism>
<feature type="compositionally biased region" description="Low complexity" evidence="1">
    <location>
        <begin position="281"/>
        <end position="291"/>
    </location>
</feature>
<proteinExistence type="predicted"/>
<accession>A0A1Q8VJA2</accession>
<feature type="compositionally biased region" description="Basic and acidic residues" evidence="1">
    <location>
        <begin position="270"/>
        <end position="280"/>
    </location>
</feature>